<accession>A0A1M6YSQ6</accession>
<evidence type="ECO:0008006" key="5">
    <source>
        <dbReference type="Google" id="ProtNLM"/>
    </source>
</evidence>
<dbReference type="OrthoDB" id="1262821at2"/>
<evidence type="ECO:0000313" key="2">
    <source>
        <dbReference type="EMBL" id="SHL21113.1"/>
    </source>
</evidence>
<keyword evidence="4" id="KW-1185">Reference proteome</keyword>
<gene>
    <name evidence="1" type="ORF">SAMN04487891_106193</name>
    <name evidence="2" type="ORF">SAMN05216293_2925</name>
</gene>
<dbReference type="Proteomes" id="UP000198940">
    <property type="component" value="Unassembled WGS sequence"/>
</dbReference>
<dbReference type="EMBL" id="FOKU01000006">
    <property type="protein sequence ID" value="SFC14741.1"/>
    <property type="molecule type" value="Genomic_DNA"/>
</dbReference>
<comment type="caution">
    <text evidence="2">The sequence shown here is derived from an EMBL/GenBank/DDBJ whole genome shotgun (WGS) entry which is preliminary data.</text>
</comment>
<dbReference type="RefSeq" id="WP_072881171.1">
    <property type="nucleotide sequence ID" value="NZ_FOKU01000006.1"/>
</dbReference>
<dbReference type="Proteomes" id="UP000184031">
    <property type="component" value="Unassembled WGS sequence"/>
</dbReference>
<protein>
    <recommendedName>
        <fullName evidence="5">Glycine dehydrogenase</fullName>
    </recommendedName>
</protein>
<dbReference type="AlphaFoldDB" id="A0A1M6YSQ6"/>
<name>A0A1M6YSQ6_9FLAO</name>
<evidence type="ECO:0000313" key="3">
    <source>
        <dbReference type="Proteomes" id="UP000184031"/>
    </source>
</evidence>
<reference evidence="2 3" key="1">
    <citation type="submission" date="2016-11" db="EMBL/GenBank/DDBJ databases">
        <authorList>
            <person name="Varghese N."/>
            <person name="Submissions S."/>
        </authorList>
    </citation>
    <scope>NUCLEOTIDE SEQUENCE [LARGE SCALE GENOMIC DNA]</scope>
    <source>
        <strain evidence="2 3">CGMCC 1.12174</strain>
        <strain evidence="1 4">DSM 26351</strain>
    </source>
</reference>
<evidence type="ECO:0000313" key="4">
    <source>
        <dbReference type="Proteomes" id="UP000198940"/>
    </source>
</evidence>
<dbReference type="EMBL" id="FRAT01000008">
    <property type="protein sequence ID" value="SHL21113.1"/>
    <property type="molecule type" value="Genomic_DNA"/>
</dbReference>
<dbReference type="STRING" id="1055723.SAMN05216293_2925"/>
<proteinExistence type="predicted"/>
<organism evidence="2 3">
    <name type="scientific">Flagellimonas taeanensis</name>
    <dbReference type="NCBI Taxonomy" id="1005926"/>
    <lineage>
        <taxon>Bacteria</taxon>
        <taxon>Pseudomonadati</taxon>
        <taxon>Bacteroidota</taxon>
        <taxon>Flavobacteriia</taxon>
        <taxon>Flavobacteriales</taxon>
        <taxon>Flavobacteriaceae</taxon>
        <taxon>Flagellimonas</taxon>
    </lineage>
</organism>
<evidence type="ECO:0000313" key="1">
    <source>
        <dbReference type="EMBL" id="SFC14741.1"/>
    </source>
</evidence>
<sequence>MKISCEEASHICNKSQYKEASFWDIVKLRFHLWYCKTCKTYSKKNSKLTSLCDKAGLSVLSEHDKECMKRDLEKRL</sequence>